<sequence>MDLVGWSRLVAGMHFPADVLAAWEAHLGVCAFLRGYGRGCLARRERFRLRCLGWRTCRLAPATGKRSLKADLPVVLRGIRVPTLLPTAVVSDGLFS</sequence>
<proteinExistence type="predicted"/>
<dbReference type="EMBL" id="OGUU01000050">
    <property type="protein sequence ID" value="SPC26016.1"/>
    <property type="molecule type" value="Genomic_DNA"/>
</dbReference>
<evidence type="ECO:0000313" key="2">
    <source>
        <dbReference type="Proteomes" id="UP000257139"/>
    </source>
</evidence>
<gene>
    <name evidence="1" type="ORF">CBM2594_U30038</name>
</gene>
<reference evidence="1 2" key="1">
    <citation type="submission" date="2018-01" db="EMBL/GenBank/DDBJ databases">
        <authorList>
            <person name="Clerissi C."/>
        </authorList>
    </citation>
    <scope>NUCLEOTIDE SEQUENCE [LARGE SCALE GENOMIC DNA]</scope>
    <source>
        <strain evidence="1">Cupriavidus taiwanensis STM 6021</strain>
    </source>
</reference>
<evidence type="ECO:0000313" key="1">
    <source>
        <dbReference type="EMBL" id="SPC26016.1"/>
    </source>
</evidence>
<dbReference type="InterPro" id="IPR036938">
    <property type="entry name" value="PAP2/HPO_sf"/>
</dbReference>
<name>A0A7Z7JG86_9BURK</name>
<organism evidence="1 2">
    <name type="scientific">Cupriavidus taiwanensis</name>
    <dbReference type="NCBI Taxonomy" id="164546"/>
    <lineage>
        <taxon>Bacteria</taxon>
        <taxon>Pseudomonadati</taxon>
        <taxon>Pseudomonadota</taxon>
        <taxon>Betaproteobacteria</taxon>
        <taxon>Burkholderiales</taxon>
        <taxon>Burkholderiaceae</taxon>
        <taxon>Cupriavidus</taxon>
    </lineage>
</organism>
<comment type="caution">
    <text evidence="1">The sequence shown here is derived from an EMBL/GenBank/DDBJ whole genome shotgun (WGS) entry which is preliminary data.</text>
</comment>
<accession>A0A7Z7JG86</accession>
<dbReference type="SUPFAM" id="SSF48317">
    <property type="entry name" value="Acid phosphatase/Vanadium-dependent haloperoxidase"/>
    <property type="match status" value="1"/>
</dbReference>
<dbReference type="AlphaFoldDB" id="A0A7Z7JG86"/>
<protein>
    <recommendedName>
        <fullName evidence="3">Phosphatidic acid phosphatase type 2/haloperoxidase domain-containing protein</fullName>
    </recommendedName>
</protein>
<dbReference type="Proteomes" id="UP000257139">
    <property type="component" value="Unassembled WGS sequence"/>
</dbReference>
<evidence type="ECO:0008006" key="3">
    <source>
        <dbReference type="Google" id="ProtNLM"/>
    </source>
</evidence>